<proteinExistence type="predicted"/>
<reference evidence="2" key="1">
    <citation type="submission" date="2022-03" db="EMBL/GenBank/DDBJ databases">
        <title>Genomic analyses of argali, domestic sheep and their hybrids provide insights into chromosomal evolution, heterosis and genetic basis of agronomic traits.</title>
        <authorList>
            <person name="Li M."/>
        </authorList>
    </citation>
    <scope>NUCLEOTIDE SEQUENCE</scope>
    <source>
        <strain evidence="2">CAU-MHL-2022a</strain>
        <tissue evidence="2">Skin</tissue>
    </source>
</reference>
<dbReference type="EMBL" id="JAKZEL010000009">
    <property type="protein sequence ID" value="KAI4540177.1"/>
    <property type="molecule type" value="Genomic_DNA"/>
</dbReference>
<protein>
    <submittedName>
        <fullName evidence="2">Uncharacterized protein</fullName>
    </submittedName>
</protein>
<comment type="caution">
    <text evidence="2">The sequence shown here is derived from an EMBL/GenBank/DDBJ whole genome shotgun (WGS) entry which is preliminary data.</text>
</comment>
<organism evidence="2 3">
    <name type="scientific">Ovis ammon polii</name>
    <dbReference type="NCBI Taxonomy" id="230172"/>
    <lineage>
        <taxon>Eukaryota</taxon>
        <taxon>Metazoa</taxon>
        <taxon>Chordata</taxon>
        <taxon>Craniata</taxon>
        <taxon>Vertebrata</taxon>
        <taxon>Euteleostomi</taxon>
        <taxon>Mammalia</taxon>
        <taxon>Eutheria</taxon>
        <taxon>Laurasiatheria</taxon>
        <taxon>Artiodactyla</taxon>
        <taxon>Ruminantia</taxon>
        <taxon>Pecora</taxon>
        <taxon>Bovidae</taxon>
        <taxon>Caprinae</taxon>
        <taxon>Ovis</taxon>
    </lineage>
</organism>
<evidence type="ECO:0000256" key="1">
    <source>
        <dbReference type="SAM" id="MobiDB-lite"/>
    </source>
</evidence>
<evidence type="ECO:0000313" key="3">
    <source>
        <dbReference type="Proteomes" id="UP001214576"/>
    </source>
</evidence>
<sequence>MHRNLVLVKSAGPEDEQKDLMSSSDPVLRGLNVSRPGAEEQKAFPPNNGFWKTRSGTRATVVVCGVGVGVTPGSASIPWETSRCSVSGTMLLTYLTFRSLPGDSQQVIALILFFSGSKSLLASHRV</sequence>
<keyword evidence="3" id="KW-1185">Reference proteome</keyword>
<gene>
    <name evidence="2" type="ORF">MG293_009218</name>
</gene>
<name>A0AAD4YAI3_OVIAM</name>
<feature type="region of interest" description="Disordered" evidence="1">
    <location>
        <begin position="1"/>
        <end position="49"/>
    </location>
</feature>
<accession>A0AAD4YAI3</accession>
<dbReference type="AlphaFoldDB" id="A0AAD4YAI3"/>
<evidence type="ECO:0000313" key="2">
    <source>
        <dbReference type="EMBL" id="KAI4540177.1"/>
    </source>
</evidence>
<dbReference type="Proteomes" id="UP001214576">
    <property type="component" value="Unassembled WGS sequence"/>
</dbReference>